<evidence type="ECO:0000313" key="2">
    <source>
        <dbReference type="Proteomes" id="UP000198282"/>
    </source>
</evidence>
<gene>
    <name evidence="1" type="ORF">SAMN05216276_105018</name>
</gene>
<dbReference type="EMBL" id="FZOD01000050">
    <property type="protein sequence ID" value="SNT48855.1"/>
    <property type="molecule type" value="Genomic_DNA"/>
</dbReference>
<protein>
    <submittedName>
        <fullName evidence="1">Uncharacterized protein</fullName>
    </submittedName>
</protein>
<proteinExistence type="predicted"/>
<dbReference type="Proteomes" id="UP000198282">
    <property type="component" value="Unassembled WGS sequence"/>
</dbReference>
<sequence>MIYFRGRRLAPQMSESPVATWENVVKIITCMLRDL</sequence>
<keyword evidence="2" id="KW-1185">Reference proteome</keyword>
<evidence type="ECO:0000313" key="1">
    <source>
        <dbReference type="EMBL" id="SNT48855.1"/>
    </source>
</evidence>
<organism evidence="1 2">
    <name type="scientific">Streptosporangium subroseum</name>
    <dbReference type="NCBI Taxonomy" id="106412"/>
    <lineage>
        <taxon>Bacteria</taxon>
        <taxon>Bacillati</taxon>
        <taxon>Actinomycetota</taxon>
        <taxon>Actinomycetes</taxon>
        <taxon>Streptosporangiales</taxon>
        <taxon>Streptosporangiaceae</taxon>
        <taxon>Streptosporangium</taxon>
    </lineage>
</organism>
<reference evidence="1 2" key="1">
    <citation type="submission" date="2017-06" db="EMBL/GenBank/DDBJ databases">
        <authorList>
            <person name="Kim H.J."/>
            <person name="Triplett B.A."/>
        </authorList>
    </citation>
    <scope>NUCLEOTIDE SEQUENCE [LARGE SCALE GENOMIC DNA]</scope>
    <source>
        <strain evidence="1 2">CGMCC 4.2132</strain>
    </source>
</reference>
<name>A0A239N1S7_9ACTN</name>
<dbReference type="AlphaFoldDB" id="A0A239N1S7"/>
<accession>A0A239N1S7</accession>